<dbReference type="InterPro" id="IPR019334">
    <property type="entry name" value="TMEM170A/B/YPR153W-like"/>
</dbReference>
<dbReference type="Pfam" id="PF16457">
    <property type="entry name" value="PH_12"/>
    <property type="match status" value="1"/>
</dbReference>
<keyword evidence="8 10" id="KW-0472">Membrane</keyword>
<feature type="transmembrane region" description="Helical" evidence="10">
    <location>
        <begin position="765"/>
        <end position="783"/>
    </location>
</feature>
<comment type="function">
    <text evidence="9">Involved in cytoskeletal rearrangements required for phagocytosis of apoptotic cells and cell motility. Acts in association with DOCK1 and CRK. Was initially proposed to be required in complex with DOCK1 to activate Rac Rho small GTPases. May enhance the guanine nucleotide exchange factor (GEF) activity of DOCK1.</text>
</comment>
<dbReference type="AlphaFoldDB" id="A0A7R9GC51"/>
<dbReference type="PANTHER" id="PTHR12771:SF56">
    <property type="entry name" value="CED-12"/>
    <property type="match status" value="1"/>
</dbReference>
<dbReference type="SUPFAM" id="SSF48371">
    <property type="entry name" value="ARM repeat"/>
    <property type="match status" value="1"/>
</dbReference>
<organism evidence="12">
    <name type="scientific">Notodromas monacha</name>
    <dbReference type="NCBI Taxonomy" id="399045"/>
    <lineage>
        <taxon>Eukaryota</taxon>
        <taxon>Metazoa</taxon>
        <taxon>Ecdysozoa</taxon>
        <taxon>Arthropoda</taxon>
        <taxon>Crustacea</taxon>
        <taxon>Oligostraca</taxon>
        <taxon>Ostracoda</taxon>
        <taxon>Podocopa</taxon>
        <taxon>Podocopida</taxon>
        <taxon>Cypridocopina</taxon>
        <taxon>Cypridoidea</taxon>
        <taxon>Cyprididae</taxon>
        <taxon>Notodromas</taxon>
    </lineage>
</organism>
<evidence type="ECO:0000256" key="7">
    <source>
        <dbReference type="ARBA" id="ARBA00023036"/>
    </source>
</evidence>
<dbReference type="InterPro" id="IPR006816">
    <property type="entry name" value="ELMO_dom"/>
</dbReference>
<accession>A0A7R9GC51</accession>
<evidence type="ECO:0000256" key="5">
    <source>
        <dbReference type="ARBA" id="ARBA00022907"/>
    </source>
</evidence>
<evidence type="ECO:0000256" key="2">
    <source>
        <dbReference type="ARBA" id="ARBA00006325"/>
    </source>
</evidence>
<evidence type="ECO:0000256" key="10">
    <source>
        <dbReference type="SAM" id="Phobius"/>
    </source>
</evidence>
<dbReference type="GO" id="GO:0006915">
    <property type="term" value="P:apoptotic process"/>
    <property type="evidence" value="ECO:0007669"/>
    <property type="project" value="UniProtKB-KW"/>
</dbReference>
<feature type="transmembrane region" description="Helical" evidence="10">
    <location>
        <begin position="727"/>
        <end position="753"/>
    </location>
</feature>
<evidence type="ECO:0000256" key="3">
    <source>
        <dbReference type="ARBA" id="ARBA00022692"/>
    </source>
</evidence>
<proteinExistence type="inferred from homology"/>
<dbReference type="Gene3D" id="1.25.10.10">
    <property type="entry name" value="Leucine-rich Repeat Variant"/>
    <property type="match status" value="1"/>
</dbReference>
<dbReference type="EMBL" id="CAJPEX010000794">
    <property type="protein sequence ID" value="CAG0917238.1"/>
    <property type="molecule type" value="Genomic_DNA"/>
</dbReference>
<dbReference type="Pfam" id="PF04727">
    <property type="entry name" value="ELMO_CED12"/>
    <property type="match status" value="1"/>
</dbReference>
<dbReference type="PROSITE" id="PS51335">
    <property type="entry name" value="ELMO"/>
    <property type="match status" value="1"/>
</dbReference>
<dbReference type="GO" id="GO:0048870">
    <property type="term" value="P:cell motility"/>
    <property type="evidence" value="ECO:0007669"/>
    <property type="project" value="TreeGrafter"/>
</dbReference>
<dbReference type="InterPro" id="IPR001849">
    <property type="entry name" value="PH_domain"/>
</dbReference>
<evidence type="ECO:0000256" key="4">
    <source>
        <dbReference type="ARBA" id="ARBA00022703"/>
    </source>
</evidence>
<evidence type="ECO:0000313" key="13">
    <source>
        <dbReference type="Proteomes" id="UP000678499"/>
    </source>
</evidence>
<dbReference type="Pfam" id="PF11841">
    <property type="entry name" value="ELMO_ARM"/>
    <property type="match status" value="1"/>
</dbReference>
<evidence type="ECO:0000256" key="9">
    <source>
        <dbReference type="ARBA" id="ARBA00024863"/>
    </source>
</evidence>
<feature type="domain" description="ELMO" evidence="11">
    <location>
        <begin position="336"/>
        <end position="512"/>
    </location>
</feature>
<comment type="subcellular location">
    <subcellularLocation>
        <location evidence="1">Membrane</location>
        <topology evidence="1">Multi-pass membrane protein</topology>
    </subcellularLocation>
</comment>
<dbReference type="GO" id="GO:0005886">
    <property type="term" value="C:plasma membrane"/>
    <property type="evidence" value="ECO:0007669"/>
    <property type="project" value="TreeGrafter"/>
</dbReference>
<dbReference type="InterPro" id="IPR011993">
    <property type="entry name" value="PH-like_dom_sf"/>
</dbReference>
<feature type="transmembrane region" description="Helical" evidence="10">
    <location>
        <begin position="692"/>
        <end position="715"/>
    </location>
</feature>
<evidence type="ECO:0000259" key="11">
    <source>
        <dbReference type="PROSITE" id="PS51335"/>
    </source>
</evidence>
<keyword evidence="13" id="KW-1185">Reference proteome</keyword>
<dbReference type="Pfam" id="PF10190">
    <property type="entry name" value="Tmemb_170"/>
    <property type="match status" value="1"/>
</dbReference>
<keyword evidence="6 10" id="KW-1133">Transmembrane helix</keyword>
<protein>
    <recommendedName>
        <fullName evidence="11">ELMO domain-containing protein</fullName>
    </recommendedName>
</protein>
<reference evidence="12" key="1">
    <citation type="submission" date="2020-11" db="EMBL/GenBank/DDBJ databases">
        <authorList>
            <person name="Tran Van P."/>
        </authorList>
    </citation>
    <scope>NUCLEOTIDE SEQUENCE</scope>
</reference>
<dbReference type="GO" id="GO:0006909">
    <property type="term" value="P:phagocytosis"/>
    <property type="evidence" value="ECO:0007669"/>
    <property type="project" value="UniProtKB-KW"/>
</dbReference>
<dbReference type="PANTHER" id="PTHR12771">
    <property type="entry name" value="ENGULFMENT AND CELL MOTILITY"/>
    <property type="match status" value="1"/>
</dbReference>
<evidence type="ECO:0000256" key="8">
    <source>
        <dbReference type="ARBA" id="ARBA00023136"/>
    </source>
</evidence>
<evidence type="ECO:0000313" key="12">
    <source>
        <dbReference type="EMBL" id="CAD7277086.1"/>
    </source>
</evidence>
<keyword evidence="7" id="KW-0729">SH3-binding</keyword>
<dbReference type="Proteomes" id="UP000678499">
    <property type="component" value="Unassembled WGS sequence"/>
</dbReference>
<dbReference type="InterPro" id="IPR050868">
    <property type="entry name" value="ELMO_domain-containing"/>
</dbReference>
<comment type="similarity">
    <text evidence="2">Belongs to the TMEM170 family.</text>
</comment>
<dbReference type="OrthoDB" id="28413at2759"/>
<dbReference type="GO" id="GO:0017124">
    <property type="term" value="F:SH3 domain binding"/>
    <property type="evidence" value="ECO:0007669"/>
    <property type="project" value="UniProtKB-KW"/>
</dbReference>
<keyword evidence="4" id="KW-0053">Apoptosis</keyword>
<sequence length="913" mass="102192">MRPESDPGKVIKLAVVFVDHNFENRGQELFKIDQSASLNPQIQDVCNIWKIGSEDADDYALQFDEEKTQETNDRYITEANRGNIKTGSMLKLTLSPDKMSKKIVHILKALGQVDADSDGETLLAPKALEEMVRLSYDPEFIAKFNHLDLNGLDILMDAIQTGRATDKYLEQCLQTFVNMMTEGARSWDSLPDALIKKLISFLEKGLKHTPSAVSLPVLTVLENLIVSCPDKCELVKSRIAYPTLASFLADSKCKKVRQGVVALVNALLSKAHTDEARQEIGKNVFMSMKNAILEVVNDSGGLPWSEMLDHLCQLQMSILSLYESRSKVVCDLGSSEDAEKIKHLRRVAFDEAGSGSGDRDKRREQYSLGFSDENEPLRDFCSPPGRLYLDCLKHYADHHERQFARMAIENSSKDSAKFSLVETGIKLVGLLFDILEINSNPISEGNMIMNLGLSLAMHRNFQPMFFSTDHPFEEMFSRTMDLFGRTWKEMKATVQDMDKVMDVVREQLVRALSHTPASMNFTRFSETLETLSYAQIKAIWDQERSIHEEHASRAEPIQQLRDALKLEIVGLIAEQRTLFLIDGSRFIKTSGPRRGKDSVKSWFCRLAPNRKSFHYGDCKEEKDEVIPSIDYLQSKIELDQIKELTLKWKKVGRIEAGAAVMINKELSGSKLESVGSVLGLSSTDPLDTFAGIWYQVFLWNLFLNFIVYTGAGVAACVTLRRHPLMRFFGVVIIVCGILTPITFGIVNSSVIAFVCRTADLRVTPLWALICGAVQVLIGIGNYLELSMADDHASSSVSTSKSELELKISLGEENPPGHCGDVDFPPTSLKISKTLLKEMVEEFGENVVLSDDAMDMAVMYLEKYCEDLICAACDSAAHRWGHSSKIIVEHEDVAVVAVSKRFKSPDHSNSVVTN</sequence>
<dbReference type="InterPro" id="IPR016024">
    <property type="entry name" value="ARM-type_fold"/>
</dbReference>
<dbReference type="InterPro" id="IPR011989">
    <property type="entry name" value="ARM-like"/>
</dbReference>
<dbReference type="EMBL" id="OA882831">
    <property type="protein sequence ID" value="CAD7277086.1"/>
    <property type="molecule type" value="Genomic_DNA"/>
</dbReference>
<dbReference type="GO" id="GO:0007015">
    <property type="term" value="P:actin filament organization"/>
    <property type="evidence" value="ECO:0007669"/>
    <property type="project" value="TreeGrafter"/>
</dbReference>
<keyword evidence="3 10" id="KW-0812">Transmembrane</keyword>
<name>A0A7R9GC51_9CRUS</name>
<evidence type="ECO:0000256" key="1">
    <source>
        <dbReference type="ARBA" id="ARBA00004141"/>
    </source>
</evidence>
<evidence type="ECO:0000256" key="6">
    <source>
        <dbReference type="ARBA" id="ARBA00022989"/>
    </source>
</evidence>
<gene>
    <name evidence="12" type="ORF">NMOB1V02_LOCUS4828</name>
</gene>
<keyword evidence="5" id="KW-0581">Phagocytosis</keyword>
<dbReference type="InterPro" id="IPR024574">
    <property type="entry name" value="ELMO_ARM"/>
</dbReference>
<dbReference type="Gene3D" id="2.30.29.30">
    <property type="entry name" value="Pleckstrin-homology domain (PH domain)/Phosphotyrosine-binding domain (PTB)"/>
    <property type="match status" value="1"/>
</dbReference>